<dbReference type="AlphaFoldDB" id="A0AAV1AI61"/>
<sequence>MHKKNIEVVQGVDVYPVVQQMLIHQWKVLKDETTTASSATSNAASFVPPPSSTPQPPASTSRQGDSNPVQVPAVTRTIKNLLFRQQNTTSLTSQHNFLIADFNKFCNLTVSSSIINNFAFLSASPNHNINIKLATALHAPFNTSSYAFFIART</sequence>
<name>A0AAV1AI61_VICFA</name>
<keyword evidence="3" id="KW-1185">Reference proteome</keyword>
<organism evidence="2 3">
    <name type="scientific">Vicia faba</name>
    <name type="common">Broad bean</name>
    <name type="synonym">Faba vulgaris</name>
    <dbReference type="NCBI Taxonomy" id="3906"/>
    <lineage>
        <taxon>Eukaryota</taxon>
        <taxon>Viridiplantae</taxon>
        <taxon>Streptophyta</taxon>
        <taxon>Embryophyta</taxon>
        <taxon>Tracheophyta</taxon>
        <taxon>Spermatophyta</taxon>
        <taxon>Magnoliopsida</taxon>
        <taxon>eudicotyledons</taxon>
        <taxon>Gunneridae</taxon>
        <taxon>Pentapetalae</taxon>
        <taxon>rosids</taxon>
        <taxon>fabids</taxon>
        <taxon>Fabales</taxon>
        <taxon>Fabaceae</taxon>
        <taxon>Papilionoideae</taxon>
        <taxon>50 kb inversion clade</taxon>
        <taxon>NPAAA clade</taxon>
        <taxon>Hologalegina</taxon>
        <taxon>IRL clade</taxon>
        <taxon>Fabeae</taxon>
        <taxon>Vicia</taxon>
    </lineage>
</organism>
<reference evidence="2 3" key="1">
    <citation type="submission" date="2023-01" db="EMBL/GenBank/DDBJ databases">
        <authorList>
            <person name="Kreplak J."/>
        </authorList>
    </citation>
    <scope>NUCLEOTIDE SEQUENCE [LARGE SCALE GENOMIC DNA]</scope>
</reference>
<dbReference type="Gene3D" id="3.10.20.90">
    <property type="entry name" value="Phosphatidylinositol 3-kinase Catalytic Subunit, Chain A, domain 1"/>
    <property type="match status" value="1"/>
</dbReference>
<feature type="compositionally biased region" description="Pro residues" evidence="1">
    <location>
        <begin position="47"/>
        <end position="57"/>
    </location>
</feature>
<accession>A0AAV1AI61</accession>
<protein>
    <submittedName>
        <fullName evidence="2">Uncharacterized protein</fullName>
    </submittedName>
</protein>
<evidence type="ECO:0000313" key="2">
    <source>
        <dbReference type="EMBL" id="CAI8609228.1"/>
    </source>
</evidence>
<proteinExistence type="predicted"/>
<evidence type="ECO:0000256" key="1">
    <source>
        <dbReference type="SAM" id="MobiDB-lite"/>
    </source>
</evidence>
<feature type="region of interest" description="Disordered" evidence="1">
    <location>
        <begin position="39"/>
        <end position="70"/>
    </location>
</feature>
<gene>
    <name evidence="2" type="ORF">VFH_IV122960</name>
</gene>
<dbReference type="Proteomes" id="UP001157006">
    <property type="component" value="Chromosome 4"/>
</dbReference>
<evidence type="ECO:0000313" key="3">
    <source>
        <dbReference type="Proteomes" id="UP001157006"/>
    </source>
</evidence>
<dbReference type="EMBL" id="OX451739">
    <property type="protein sequence ID" value="CAI8609228.1"/>
    <property type="molecule type" value="Genomic_DNA"/>
</dbReference>